<reference evidence="18 19" key="1">
    <citation type="submission" date="2016-08" db="EMBL/GenBank/DDBJ databases">
        <title>Complete genome sequence of Fictibacillus arsenicus G25-54, a strain with toxicity to nematodes and a potential arsenic-resistance activity.</title>
        <authorList>
            <person name="Zheng Z."/>
        </authorList>
    </citation>
    <scope>NUCLEOTIDE SEQUENCE [LARGE SCALE GENOMIC DNA]</scope>
    <source>
        <strain evidence="18 19">G25-54</strain>
    </source>
</reference>
<dbReference type="PANTHER" id="PTHR21581:SF11">
    <property type="entry name" value="D-ALANYL-D-ALANINE CARBOXYPEPTIDASE DACA"/>
    <property type="match status" value="1"/>
</dbReference>
<evidence type="ECO:0000256" key="10">
    <source>
        <dbReference type="ARBA" id="ARBA00022984"/>
    </source>
</evidence>
<accession>A0A1B1YZ18</accession>
<dbReference type="Pfam" id="PF07943">
    <property type="entry name" value="PBP5_C"/>
    <property type="match status" value="1"/>
</dbReference>
<feature type="active site" description="Acyl-ester intermediate" evidence="13">
    <location>
        <position position="73"/>
    </location>
</feature>
<comment type="function">
    <text evidence="1">Removes C-terminal D-alanyl residues from sugar-peptide cell wall precursors.</text>
</comment>
<evidence type="ECO:0000256" key="7">
    <source>
        <dbReference type="ARBA" id="ARBA00022729"/>
    </source>
</evidence>
<comment type="similarity">
    <text evidence="3 15">Belongs to the peptidase S11 family.</text>
</comment>
<feature type="active site" evidence="13">
    <location>
        <position position="137"/>
    </location>
</feature>
<protein>
    <recommendedName>
        <fullName evidence="4">serine-type D-Ala-D-Ala carboxypeptidase</fullName>
        <ecNumber evidence="4">3.4.16.4</ecNumber>
    </recommendedName>
</protein>
<sequence>MGLEVQFLNSKIKQLLVLTLIFSFFATSLLGFSNSASAAPSLDVKAEAAILVDGDTGKILYQKNVDMMLPPASMTKMMTEYLLLESIKKNKISWDQKTRITEHAHKISQNRGLSNVPLRVDEQYTVRELYEAMAIYSANGATIALAELISGSEAEFVKKMNAKAKELGLKDYHFVNSTGLNNKDLMGQHAAGDANEENMMSARSTAILAFRLINDYPEVLETASIPVKNFRDGTDDEIEMDNWNWMLPELVYGYEGVDGLKTGSTDLAGFAFTGTIKKGDTRLLSVVMKTNSYKARFDETKKLFDYGFDNFEKAEILPGNYQMKDQKTLPVVKGKEKEVKVSTKEPLSLVIKRGEKENYKPKFVVDKKKINKDGELTAPVKKGDVVGHLKIEYKGKGEDYGYLLDGDTKGKTEVAAAKSVEKANWLVLALRGVGSFFGGIWSGTVDMIKGLF</sequence>
<dbReference type="OrthoDB" id="9791132at2"/>
<dbReference type="GO" id="GO:0009252">
    <property type="term" value="P:peptidoglycan biosynthetic process"/>
    <property type="evidence" value="ECO:0007669"/>
    <property type="project" value="UniProtKB-UniPathway"/>
</dbReference>
<feature type="domain" description="Peptidase S11 D-Ala-D-Ala carboxypeptidase A C-terminal" evidence="17">
    <location>
        <begin position="311"/>
        <end position="422"/>
    </location>
</feature>
<dbReference type="STRING" id="255247.ABE41_000030"/>
<dbReference type="Gene3D" id="3.40.710.10">
    <property type="entry name" value="DD-peptidase/beta-lactamase superfamily"/>
    <property type="match status" value="1"/>
</dbReference>
<keyword evidence="9" id="KW-0133">Cell shape</keyword>
<dbReference type="InterPro" id="IPR012907">
    <property type="entry name" value="Peptidase_S11_C"/>
</dbReference>
<dbReference type="InterPro" id="IPR015956">
    <property type="entry name" value="Peniciliin-bd_prot_C_sf"/>
</dbReference>
<gene>
    <name evidence="18" type="ORF">ABE41_000030</name>
</gene>
<evidence type="ECO:0000256" key="3">
    <source>
        <dbReference type="ARBA" id="ARBA00007164"/>
    </source>
</evidence>
<feature type="signal peptide" evidence="16">
    <location>
        <begin position="1"/>
        <end position="38"/>
    </location>
</feature>
<evidence type="ECO:0000256" key="8">
    <source>
        <dbReference type="ARBA" id="ARBA00022801"/>
    </source>
</evidence>
<dbReference type="RefSeq" id="WP_066285336.1">
    <property type="nucleotide sequence ID" value="NZ_CP016761.1"/>
</dbReference>
<dbReference type="SUPFAM" id="SSF69189">
    <property type="entry name" value="Penicillin-binding protein associated domain"/>
    <property type="match status" value="1"/>
</dbReference>
<dbReference type="GO" id="GO:0006508">
    <property type="term" value="P:proteolysis"/>
    <property type="evidence" value="ECO:0007669"/>
    <property type="project" value="UniProtKB-KW"/>
</dbReference>
<evidence type="ECO:0000256" key="5">
    <source>
        <dbReference type="ARBA" id="ARBA00022645"/>
    </source>
</evidence>
<keyword evidence="19" id="KW-1185">Reference proteome</keyword>
<evidence type="ECO:0000256" key="14">
    <source>
        <dbReference type="PIRSR" id="PIRSR618044-2"/>
    </source>
</evidence>
<dbReference type="SMART" id="SM00936">
    <property type="entry name" value="PBP5_C"/>
    <property type="match status" value="1"/>
</dbReference>
<keyword evidence="5 18" id="KW-0121">Carboxypeptidase</keyword>
<comment type="pathway">
    <text evidence="2">Cell wall biogenesis; peptidoglycan biosynthesis.</text>
</comment>
<dbReference type="UniPathway" id="UPA00219"/>
<dbReference type="GO" id="GO:0008360">
    <property type="term" value="P:regulation of cell shape"/>
    <property type="evidence" value="ECO:0007669"/>
    <property type="project" value="UniProtKB-KW"/>
</dbReference>
<dbReference type="InterPro" id="IPR018044">
    <property type="entry name" value="Peptidase_S11"/>
</dbReference>
<dbReference type="SUPFAM" id="SSF56601">
    <property type="entry name" value="beta-lactamase/transpeptidase-like"/>
    <property type="match status" value="1"/>
</dbReference>
<dbReference type="EC" id="3.4.16.4" evidence="4"/>
<keyword evidence="11" id="KW-0961">Cell wall biogenesis/degradation</keyword>
<dbReference type="KEGG" id="far:ABE41_000030"/>
<dbReference type="InterPro" id="IPR001967">
    <property type="entry name" value="Peptidase_S11_N"/>
</dbReference>
<feature type="chain" id="PRO_5008533165" description="serine-type D-Ala-D-Ala carboxypeptidase" evidence="16">
    <location>
        <begin position="39"/>
        <end position="452"/>
    </location>
</feature>
<dbReference type="Pfam" id="PF00768">
    <property type="entry name" value="Peptidase_S11"/>
    <property type="match status" value="1"/>
</dbReference>
<evidence type="ECO:0000256" key="2">
    <source>
        <dbReference type="ARBA" id="ARBA00004752"/>
    </source>
</evidence>
<dbReference type="GO" id="GO:0071555">
    <property type="term" value="P:cell wall organization"/>
    <property type="evidence" value="ECO:0007669"/>
    <property type="project" value="UniProtKB-KW"/>
</dbReference>
<comment type="catalytic activity">
    <reaction evidence="12">
        <text>Preferential cleavage: (Ac)2-L-Lys-D-Ala-|-D-Ala. Also transpeptidation of peptidyl-alanyl moieties that are N-acyl substituents of D-alanine.</text>
        <dbReference type="EC" id="3.4.16.4"/>
    </reaction>
</comment>
<feature type="binding site" evidence="14">
    <location>
        <position position="261"/>
    </location>
    <ligand>
        <name>substrate</name>
    </ligand>
</feature>
<organism evidence="18 19">
    <name type="scientific">Fictibacillus arsenicus</name>
    <dbReference type="NCBI Taxonomy" id="255247"/>
    <lineage>
        <taxon>Bacteria</taxon>
        <taxon>Bacillati</taxon>
        <taxon>Bacillota</taxon>
        <taxon>Bacilli</taxon>
        <taxon>Bacillales</taxon>
        <taxon>Fictibacillaceae</taxon>
        <taxon>Fictibacillus</taxon>
    </lineage>
</organism>
<dbReference type="GO" id="GO:0009002">
    <property type="term" value="F:serine-type D-Ala-D-Ala carboxypeptidase activity"/>
    <property type="evidence" value="ECO:0007669"/>
    <property type="project" value="UniProtKB-EC"/>
</dbReference>
<dbReference type="PANTHER" id="PTHR21581">
    <property type="entry name" value="D-ALANYL-D-ALANINE CARBOXYPEPTIDASE"/>
    <property type="match status" value="1"/>
</dbReference>
<dbReference type="Gene3D" id="2.60.410.10">
    <property type="entry name" value="D-Ala-D-Ala carboxypeptidase, C-terminal domain"/>
    <property type="match status" value="1"/>
</dbReference>
<evidence type="ECO:0000256" key="1">
    <source>
        <dbReference type="ARBA" id="ARBA00003217"/>
    </source>
</evidence>
<evidence type="ECO:0000259" key="17">
    <source>
        <dbReference type="SMART" id="SM00936"/>
    </source>
</evidence>
<dbReference type="InterPro" id="IPR037167">
    <property type="entry name" value="Peptidase_S11_C_sf"/>
</dbReference>
<proteinExistence type="inferred from homology"/>
<evidence type="ECO:0000256" key="13">
    <source>
        <dbReference type="PIRSR" id="PIRSR618044-1"/>
    </source>
</evidence>
<keyword evidence="6" id="KW-0645">Protease</keyword>
<evidence type="ECO:0000256" key="16">
    <source>
        <dbReference type="SAM" id="SignalP"/>
    </source>
</evidence>
<keyword evidence="8" id="KW-0378">Hydrolase</keyword>
<dbReference type="EMBL" id="CP016761">
    <property type="protein sequence ID" value="ANX10434.1"/>
    <property type="molecule type" value="Genomic_DNA"/>
</dbReference>
<dbReference type="Proteomes" id="UP000077412">
    <property type="component" value="Chromosome"/>
</dbReference>
<evidence type="ECO:0000256" key="15">
    <source>
        <dbReference type="RuleBase" id="RU004016"/>
    </source>
</evidence>
<evidence type="ECO:0000256" key="9">
    <source>
        <dbReference type="ARBA" id="ARBA00022960"/>
    </source>
</evidence>
<keyword evidence="7 16" id="KW-0732">Signal</keyword>
<evidence type="ECO:0000256" key="6">
    <source>
        <dbReference type="ARBA" id="ARBA00022670"/>
    </source>
</evidence>
<dbReference type="InterPro" id="IPR012338">
    <property type="entry name" value="Beta-lactam/transpept-like"/>
</dbReference>
<evidence type="ECO:0000313" key="18">
    <source>
        <dbReference type="EMBL" id="ANX10434.1"/>
    </source>
</evidence>
<keyword evidence="10" id="KW-0573">Peptidoglycan synthesis</keyword>
<evidence type="ECO:0000256" key="4">
    <source>
        <dbReference type="ARBA" id="ARBA00012448"/>
    </source>
</evidence>
<evidence type="ECO:0000313" key="19">
    <source>
        <dbReference type="Proteomes" id="UP000077412"/>
    </source>
</evidence>
<name>A0A1B1YZ18_9BACL</name>
<evidence type="ECO:0000256" key="11">
    <source>
        <dbReference type="ARBA" id="ARBA00023316"/>
    </source>
</evidence>
<dbReference type="PRINTS" id="PR00725">
    <property type="entry name" value="DADACBPTASE1"/>
</dbReference>
<dbReference type="AlphaFoldDB" id="A0A1B1YZ18"/>
<evidence type="ECO:0000256" key="12">
    <source>
        <dbReference type="ARBA" id="ARBA00034000"/>
    </source>
</evidence>
<feature type="active site" description="Proton acceptor" evidence="13">
    <location>
        <position position="76"/>
    </location>
</feature>